<accession>A0A9K3IYX1</accession>
<evidence type="ECO:0000313" key="2">
    <source>
        <dbReference type="Proteomes" id="UP000215914"/>
    </source>
</evidence>
<dbReference type="Gramene" id="mRNA:HanXRQr2_Chr05g0210281">
    <property type="protein sequence ID" value="CDS:HanXRQr2_Chr05g0210281.1"/>
    <property type="gene ID" value="HanXRQr2_Chr05g0210281"/>
</dbReference>
<dbReference type="PANTHER" id="PTHR34835">
    <property type="entry name" value="OS07G0283600 PROTEIN-RELATED"/>
    <property type="match status" value="1"/>
</dbReference>
<dbReference type="PANTHER" id="PTHR34835:SF90">
    <property type="entry name" value="AMINOTRANSFERASE-LIKE PLANT MOBILE DOMAIN-CONTAINING PROTEIN"/>
    <property type="match status" value="1"/>
</dbReference>
<protein>
    <submittedName>
        <fullName evidence="1">Uncharacterized protein</fullName>
    </submittedName>
</protein>
<comment type="caution">
    <text evidence="1">The sequence shown here is derived from an EMBL/GenBank/DDBJ whole genome shotgun (WGS) entry which is preliminary data.</text>
</comment>
<keyword evidence="2" id="KW-1185">Reference proteome</keyword>
<name>A0A9K3IYX1_HELAN</name>
<dbReference type="EMBL" id="MNCJ02000320">
    <property type="protein sequence ID" value="KAF5805517.1"/>
    <property type="molecule type" value="Genomic_DNA"/>
</dbReference>
<dbReference type="Proteomes" id="UP000215914">
    <property type="component" value="Unassembled WGS sequence"/>
</dbReference>
<reference evidence="1" key="2">
    <citation type="submission" date="2020-06" db="EMBL/GenBank/DDBJ databases">
        <title>Helianthus annuus Genome sequencing and assembly Release 2.</title>
        <authorList>
            <person name="Gouzy J."/>
            <person name="Langlade N."/>
            <person name="Munos S."/>
        </authorList>
    </citation>
    <scope>NUCLEOTIDE SEQUENCE</scope>
    <source>
        <tissue evidence="1">Leaves</tissue>
    </source>
</reference>
<organism evidence="1 2">
    <name type="scientific">Helianthus annuus</name>
    <name type="common">Common sunflower</name>
    <dbReference type="NCBI Taxonomy" id="4232"/>
    <lineage>
        <taxon>Eukaryota</taxon>
        <taxon>Viridiplantae</taxon>
        <taxon>Streptophyta</taxon>
        <taxon>Embryophyta</taxon>
        <taxon>Tracheophyta</taxon>
        <taxon>Spermatophyta</taxon>
        <taxon>Magnoliopsida</taxon>
        <taxon>eudicotyledons</taxon>
        <taxon>Gunneridae</taxon>
        <taxon>Pentapetalae</taxon>
        <taxon>asterids</taxon>
        <taxon>campanulids</taxon>
        <taxon>Asterales</taxon>
        <taxon>Asteraceae</taxon>
        <taxon>Asteroideae</taxon>
        <taxon>Heliantheae alliance</taxon>
        <taxon>Heliantheae</taxon>
        <taxon>Helianthus</taxon>
    </lineage>
</organism>
<gene>
    <name evidence="1" type="ORF">HanXRQr2_Chr05g0210281</name>
</gene>
<sequence>MGFGAILDININHISTRLAYWLARNFDEKFDKLNVGKHQIKITSDTVYEVFGIPKGPKKVEIIADKRKVKKQEKI</sequence>
<proteinExistence type="predicted"/>
<reference evidence="1" key="1">
    <citation type="journal article" date="2017" name="Nature">
        <title>The sunflower genome provides insights into oil metabolism, flowering and Asterid evolution.</title>
        <authorList>
            <person name="Badouin H."/>
            <person name="Gouzy J."/>
            <person name="Grassa C.J."/>
            <person name="Murat F."/>
            <person name="Staton S.E."/>
            <person name="Cottret L."/>
            <person name="Lelandais-Briere C."/>
            <person name="Owens G.L."/>
            <person name="Carrere S."/>
            <person name="Mayjonade B."/>
            <person name="Legrand L."/>
            <person name="Gill N."/>
            <person name="Kane N.C."/>
            <person name="Bowers J.E."/>
            <person name="Hubner S."/>
            <person name="Bellec A."/>
            <person name="Berard A."/>
            <person name="Berges H."/>
            <person name="Blanchet N."/>
            <person name="Boniface M.C."/>
            <person name="Brunel D."/>
            <person name="Catrice O."/>
            <person name="Chaidir N."/>
            <person name="Claudel C."/>
            <person name="Donnadieu C."/>
            <person name="Faraut T."/>
            <person name="Fievet G."/>
            <person name="Helmstetter N."/>
            <person name="King M."/>
            <person name="Knapp S.J."/>
            <person name="Lai Z."/>
            <person name="Le Paslier M.C."/>
            <person name="Lippi Y."/>
            <person name="Lorenzon L."/>
            <person name="Mandel J.R."/>
            <person name="Marage G."/>
            <person name="Marchand G."/>
            <person name="Marquand E."/>
            <person name="Bret-Mestries E."/>
            <person name="Morien E."/>
            <person name="Nambeesan S."/>
            <person name="Nguyen T."/>
            <person name="Pegot-Espagnet P."/>
            <person name="Pouilly N."/>
            <person name="Raftis F."/>
            <person name="Sallet E."/>
            <person name="Schiex T."/>
            <person name="Thomas J."/>
            <person name="Vandecasteele C."/>
            <person name="Vares D."/>
            <person name="Vear F."/>
            <person name="Vautrin S."/>
            <person name="Crespi M."/>
            <person name="Mangin B."/>
            <person name="Burke J.M."/>
            <person name="Salse J."/>
            <person name="Munos S."/>
            <person name="Vincourt P."/>
            <person name="Rieseberg L.H."/>
            <person name="Langlade N.B."/>
        </authorList>
    </citation>
    <scope>NUCLEOTIDE SEQUENCE</scope>
    <source>
        <tissue evidence="1">Leaves</tissue>
    </source>
</reference>
<evidence type="ECO:0000313" key="1">
    <source>
        <dbReference type="EMBL" id="KAF5805517.1"/>
    </source>
</evidence>
<dbReference type="AlphaFoldDB" id="A0A9K3IYX1"/>